<organism evidence="2 3">
    <name type="scientific">Triplophysa rosa</name>
    <name type="common">Cave loach</name>
    <dbReference type="NCBI Taxonomy" id="992332"/>
    <lineage>
        <taxon>Eukaryota</taxon>
        <taxon>Metazoa</taxon>
        <taxon>Chordata</taxon>
        <taxon>Craniata</taxon>
        <taxon>Vertebrata</taxon>
        <taxon>Euteleostomi</taxon>
        <taxon>Actinopterygii</taxon>
        <taxon>Neopterygii</taxon>
        <taxon>Teleostei</taxon>
        <taxon>Ostariophysi</taxon>
        <taxon>Cypriniformes</taxon>
        <taxon>Nemacheilidae</taxon>
        <taxon>Triplophysa</taxon>
    </lineage>
</organism>
<dbReference type="AlphaFoldDB" id="A0A9W7WAY7"/>
<feature type="region of interest" description="Disordered" evidence="1">
    <location>
        <begin position="1"/>
        <end position="59"/>
    </location>
</feature>
<dbReference type="EMBL" id="JAFHDT010000022">
    <property type="protein sequence ID" value="KAI7793456.1"/>
    <property type="molecule type" value="Genomic_DNA"/>
</dbReference>
<keyword evidence="3" id="KW-1185">Reference proteome</keyword>
<protein>
    <submittedName>
        <fullName evidence="2">Uncharacterized protein</fullName>
    </submittedName>
</protein>
<proteinExistence type="predicted"/>
<evidence type="ECO:0000256" key="1">
    <source>
        <dbReference type="SAM" id="MobiDB-lite"/>
    </source>
</evidence>
<feature type="region of interest" description="Disordered" evidence="1">
    <location>
        <begin position="77"/>
        <end position="123"/>
    </location>
</feature>
<accession>A0A9W7WAY7</accession>
<evidence type="ECO:0000313" key="2">
    <source>
        <dbReference type="EMBL" id="KAI7793456.1"/>
    </source>
</evidence>
<reference evidence="2" key="1">
    <citation type="submission" date="2021-02" db="EMBL/GenBank/DDBJ databases">
        <title>Comparative genomics reveals that relaxation of natural selection precedes convergent phenotypic evolution of cavefish.</title>
        <authorList>
            <person name="Peng Z."/>
        </authorList>
    </citation>
    <scope>NUCLEOTIDE SEQUENCE</scope>
    <source>
        <tissue evidence="2">Muscle</tissue>
    </source>
</reference>
<comment type="caution">
    <text evidence="2">The sequence shown here is derived from an EMBL/GenBank/DDBJ whole genome shotgun (WGS) entry which is preliminary data.</text>
</comment>
<evidence type="ECO:0000313" key="3">
    <source>
        <dbReference type="Proteomes" id="UP001059041"/>
    </source>
</evidence>
<sequence>MRVKAQKASPPLPHATPIVPSGTQGQHGPDGGAERLCDWSTHIPGQTSRPRPLPDDDQRDVLFPTAKDILMGNVREEKLYDTDPQQVLEGSPSWRRELGPVPNEGPGSLRHSFDGDETALKKL</sequence>
<gene>
    <name evidence="2" type="ORF">IRJ41_024978</name>
</gene>
<dbReference type="Proteomes" id="UP001059041">
    <property type="component" value="Linkage Group LG22"/>
</dbReference>
<name>A0A9W7WAY7_TRIRA</name>
<feature type="compositionally biased region" description="Basic and acidic residues" evidence="1">
    <location>
        <begin position="111"/>
        <end position="123"/>
    </location>
</feature>